<accession>A0A291QLC9</accession>
<evidence type="ECO:0000256" key="1">
    <source>
        <dbReference type="SAM" id="MobiDB-lite"/>
    </source>
</evidence>
<keyword evidence="4" id="KW-1185">Reference proteome</keyword>
<evidence type="ECO:0000313" key="3">
    <source>
        <dbReference type="EMBL" id="ATL32255.1"/>
    </source>
</evidence>
<gene>
    <name evidence="3" type="ORF">KY5_7237c</name>
</gene>
<protein>
    <submittedName>
        <fullName evidence="3">Transposase for insertion sequence element IS112</fullName>
    </submittedName>
</protein>
<dbReference type="EMBL" id="CP022685">
    <property type="protein sequence ID" value="ATL32255.1"/>
    <property type="molecule type" value="Genomic_DNA"/>
</dbReference>
<dbReference type="AlphaFoldDB" id="A0A291QLC9"/>
<feature type="domain" description="Transposase IS4-like" evidence="2">
    <location>
        <begin position="52"/>
        <end position="134"/>
    </location>
</feature>
<proteinExistence type="predicted"/>
<dbReference type="GO" id="GO:0006313">
    <property type="term" value="P:DNA transposition"/>
    <property type="evidence" value="ECO:0007669"/>
    <property type="project" value="InterPro"/>
</dbReference>
<dbReference type="Pfam" id="PF01609">
    <property type="entry name" value="DDE_Tnp_1"/>
    <property type="match status" value="1"/>
</dbReference>
<dbReference type="InterPro" id="IPR002559">
    <property type="entry name" value="Transposase_11"/>
</dbReference>
<dbReference type="Proteomes" id="UP000221011">
    <property type="component" value="Chromosome"/>
</dbReference>
<evidence type="ECO:0000313" key="4">
    <source>
        <dbReference type="Proteomes" id="UP000221011"/>
    </source>
</evidence>
<reference evidence="3 4" key="1">
    <citation type="submission" date="2017-08" db="EMBL/GenBank/DDBJ databases">
        <title>Complete Genome Sequence of Streptomyces formicae KY5, the formicamycin producer.</title>
        <authorList>
            <person name="Holmes N.A."/>
            <person name="Devine R."/>
            <person name="Qin Z."/>
            <person name="Seipke R.F."/>
            <person name="Wilkinson B."/>
            <person name="Hutchings M.I."/>
        </authorList>
    </citation>
    <scope>NUCLEOTIDE SEQUENCE [LARGE SCALE GENOMIC DNA]</scope>
    <source>
        <strain evidence="3 4">KY5</strain>
    </source>
</reference>
<organism evidence="3 4">
    <name type="scientific">Streptomyces formicae</name>
    <dbReference type="NCBI Taxonomy" id="1616117"/>
    <lineage>
        <taxon>Bacteria</taxon>
        <taxon>Bacillati</taxon>
        <taxon>Actinomycetota</taxon>
        <taxon>Actinomycetes</taxon>
        <taxon>Kitasatosporales</taxon>
        <taxon>Streptomycetaceae</taxon>
        <taxon>Streptomyces</taxon>
    </lineage>
</organism>
<feature type="region of interest" description="Disordered" evidence="1">
    <location>
        <begin position="19"/>
        <end position="80"/>
    </location>
</feature>
<name>A0A291QLC9_9ACTN</name>
<dbReference type="KEGG" id="sfk:KY5_7237c"/>
<evidence type="ECO:0000259" key="2">
    <source>
        <dbReference type="Pfam" id="PF01609"/>
    </source>
</evidence>
<dbReference type="GO" id="GO:0003677">
    <property type="term" value="F:DNA binding"/>
    <property type="evidence" value="ECO:0007669"/>
    <property type="project" value="InterPro"/>
</dbReference>
<dbReference type="GO" id="GO:0004803">
    <property type="term" value="F:transposase activity"/>
    <property type="evidence" value="ECO:0007669"/>
    <property type="project" value="InterPro"/>
</dbReference>
<sequence>MSEETGDGCLSAEHGVHLGAAGEQGEVEVPAAPAHRRPRPASWPGSRAASVGNTTTIADGGYPGSGLVIPHRRKRDKAELPVWKEDRNRSHRQVRARVERVFARIKAWKILRDCRLRGDGAHQAMLGIARMHNLALAG</sequence>